<protein>
    <submittedName>
        <fullName evidence="3">Pyruvate carboxylase</fullName>
    </submittedName>
</protein>
<evidence type="ECO:0000259" key="2">
    <source>
        <dbReference type="PROSITE" id="PS50157"/>
    </source>
</evidence>
<dbReference type="SUPFAM" id="SSF57667">
    <property type="entry name" value="beta-beta-alpha zinc fingers"/>
    <property type="match status" value="1"/>
</dbReference>
<dbReference type="InterPro" id="IPR036236">
    <property type="entry name" value="Znf_C2H2_sf"/>
</dbReference>
<proteinExistence type="predicted"/>
<reference evidence="4" key="1">
    <citation type="journal article" date="2020" name="BMC Genomics">
        <title>Correction to: Identification and distribution of gene clusters required for synthesis of sphingolipid metabolism inhibitors in diverse species of the filamentous fungus Fusarium.</title>
        <authorList>
            <person name="Kim H.S."/>
            <person name="Lohmar J.M."/>
            <person name="Busman M."/>
            <person name="Brown D.W."/>
            <person name="Naumann T.A."/>
            <person name="Divon H.H."/>
            <person name="Lysoe E."/>
            <person name="Uhlig S."/>
            <person name="Proctor R.H."/>
        </authorList>
    </citation>
    <scope>NUCLEOTIDE SEQUENCE [LARGE SCALE GENOMIC DNA]</scope>
    <source>
        <strain evidence="4">NRRL 25331</strain>
    </source>
</reference>
<organism evidence="3 4">
    <name type="scientific">Fusarium circinatum</name>
    <name type="common">Pitch canker fungus</name>
    <name type="synonym">Gibberella circinata</name>
    <dbReference type="NCBI Taxonomy" id="48490"/>
    <lineage>
        <taxon>Eukaryota</taxon>
        <taxon>Fungi</taxon>
        <taxon>Dikarya</taxon>
        <taxon>Ascomycota</taxon>
        <taxon>Pezizomycotina</taxon>
        <taxon>Sordariomycetes</taxon>
        <taxon>Hypocreomycetidae</taxon>
        <taxon>Hypocreales</taxon>
        <taxon>Nectriaceae</taxon>
        <taxon>Fusarium</taxon>
        <taxon>Fusarium fujikuroi species complex</taxon>
    </lineage>
</organism>
<keyword evidence="1" id="KW-0862">Zinc</keyword>
<keyword evidence="1" id="KW-0479">Metal-binding</keyword>
<dbReference type="EMBL" id="JAAQPE010000195">
    <property type="protein sequence ID" value="KAF5680518.1"/>
    <property type="molecule type" value="Genomic_DNA"/>
</dbReference>
<dbReference type="Gene3D" id="3.30.160.60">
    <property type="entry name" value="Classic Zinc Finger"/>
    <property type="match status" value="1"/>
</dbReference>
<sequence length="237" mass="26470">MDFVPKLLSHDKPMEGPGDLDDSIQSYAGVFHRILNYNPSLMAFSGQAYMQRISSQFSSRSKEPIRSGLEISSDILVPNTALRRERAHEVDLAKSRRHRAKLRSADPIAYANRVTADKQAWAQKNPQRVLDIAAKVRATAKESNRFSYDDCDAPFASQFAPESYLKTDKHAKRVAGVPLALLSVHAQNQETARQMTKESGNYRCTICNKSFGYNYDLEPHMATGLHKRRAAAAIAAS</sequence>
<dbReference type="PROSITE" id="PS50157">
    <property type="entry name" value="ZINC_FINGER_C2H2_2"/>
    <property type="match status" value="1"/>
</dbReference>
<evidence type="ECO:0000313" key="4">
    <source>
        <dbReference type="Proteomes" id="UP000572754"/>
    </source>
</evidence>
<dbReference type="AlphaFoldDB" id="A0A8H5U3U3"/>
<dbReference type="GO" id="GO:0008270">
    <property type="term" value="F:zinc ion binding"/>
    <property type="evidence" value="ECO:0007669"/>
    <property type="project" value="UniProtKB-KW"/>
</dbReference>
<name>A0A8H5U3U3_FUSCI</name>
<gene>
    <name evidence="3" type="ORF">FCIRC_5836</name>
</gene>
<keyword evidence="1" id="KW-0863">Zinc-finger</keyword>
<reference evidence="3 4" key="2">
    <citation type="submission" date="2020-05" db="EMBL/GenBank/DDBJ databases">
        <title>Identification and distribution of gene clusters putatively required for synthesis of sphingolipid metabolism inhibitors in phylogenetically diverse species of the filamentous fungus Fusarium.</title>
        <authorList>
            <person name="Kim H.-S."/>
            <person name="Busman M."/>
            <person name="Brown D.W."/>
            <person name="Divon H."/>
            <person name="Uhlig S."/>
            <person name="Proctor R.H."/>
        </authorList>
    </citation>
    <scope>NUCLEOTIDE SEQUENCE [LARGE SCALE GENOMIC DNA]</scope>
    <source>
        <strain evidence="3 4">NRRL 25331</strain>
    </source>
</reference>
<accession>A0A8H5U3U3</accession>
<dbReference type="Proteomes" id="UP000572754">
    <property type="component" value="Unassembled WGS sequence"/>
</dbReference>
<evidence type="ECO:0000313" key="3">
    <source>
        <dbReference type="EMBL" id="KAF5680518.1"/>
    </source>
</evidence>
<keyword evidence="3" id="KW-0670">Pyruvate</keyword>
<comment type="caution">
    <text evidence="3">The sequence shown here is derived from an EMBL/GenBank/DDBJ whole genome shotgun (WGS) entry which is preliminary data.</text>
</comment>
<evidence type="ECO:0000256" key="1">
    <source>
        <dbReference type="PROSITE-ProRule" id="PRU00042"/>
    </source>
</evidence>
<dbReference type="InterPro" id="IPR013087">
    <property type="entry name" value="Znf_C2H2_type"/>
</dbReference>
<feature type="domain" description="C2H2-type" evidence="2">
    <location>
        <begin position="202"/>
        <end position="231"/>
    </location>
</feature>
<keyword evidence="4" id="KW-1185">Reference proteome</keyword>
<dbReference type="PROSITE" id="PS00028">
    <property type="entry name" value="ZINC_FINGER_C2H2_1"/>
    <property type="match status" value="1"/>
</dbReference>